<keyword evidence="2" id="KW-0698">rRNA processing</keyword>
<evidence type="ECO:0000313" key="5">
    <source>
        <dbReference type="Proteomes" id="UP001189429"/>
    </source>
</evidence>
<organism evidence="4 5">
    <name type="scientific">Prorocentrum cordatum</name>
    <dbReference type="NCBI Taxonomy" id="2364126"/>
    <lineage>
        <taxon>Eukaryota</taxon>
        <taxon>Sar</taxon>
        <taxon>Alveolata</taxon>
        <taxon>Dinophyceae</taxon>
        <taxon>Prorocentrales</taxon>
        <taxon>Prorocentraceae</taxon>
        <taxon>Prorocentrum</taxon>
    </lineage>
</organism>
<feature type="region of interest" description="Disordered" evidence="3">
    <location>
        <begin position="175"/>
        <end position="230"/>
    </location>
</feature>
<dbReference type="InterPro" id="IPR019398">
    <property type="entry name" value="Pre-rRNA_process_TSR2"/>
</dbReference>
<comment type="similarity">
    <text evidence="1">Belongs to the TSR2 family.</text>
</comment>
<proteinExistence type="inferred from homology"/>
<evidence type="ECO:0000256" key="2">
    <source>
        <dbReference type="ARBA" id="ARBA00022552"/>
    </source>
</evidence>
<accession>A0ABN9WPZ0</accession>
<feature type="compositionally biased region" description="Basic residues" evidence="3">
    <location>
        <begin position="183"/>
        <end position="210"/>
    </location>
</feature>
<protein>
    <recommendedName>
        <fullName evidence="6">Pre-rRNA-processing protein TSR2</fullName>
    </recommendedName>
</protein>
<comment type="caution">
    <text evidence="4">The sequence shown here is derived from an EMBL/GenBank/DDBJ whole genome shotgun (WGS) entry which is preliminary data.</text>
</comment>
<name>A0ABN9WPZ0_9DINO</name>
<evidence type="ECO:0000256" key="3">
    <source>
        <dbReference type="SAM" id="MobiDB-lite"/>
    </source>
</evidence>
<dbReference type="EMBL" id="CAUYUJ010019128">
    <property type="protein sequence ID" value="CAK0888767.1"/>
    <property type="molecule type" value="Genomic_DNA"/>
</dbReference>
<dbReference type="Proteomes" id="UP001189429">
    <property type="component" value="Unassembled WGS sequence"/>
</dbReference>
<evidence type="ECO:0008006" key="6">
    <source>
        <dbReference type="Google" id="ProtNLM"/>
    </source>
</evidence>
<dbReference type="Pfam" id="PF10273">
    <property type="entry name" value="WGG"/>
    <property type="match status" value="1"/>
</dbReference>
<reference evidence="4" key="1">
    <citation type="submission" date="2023-10" db="EMBL/GenBank/DDBJ databases">
        <authorList>
            <person name="Chen Y."/>
            <person name="Shah S."/>
            <person name="Dougan E. K."/>
            <person name="Thang M."/>
            <person name="Chan C."/>
        </authorList>
    </citation>
    <scope>NUCLEOTIDE SEQUENCE [LARGE SCALE GENOMIC DNA]</scope>
</reference>
<sequence>MEALFEQAMEKIFSRWTLLNLAVEQGWGGRESRAKRDQLQAEIVERLQLGSRKKRPPAHTNVDDVSELASFIYGRLDELFNVEADDDSDKEVAAVCLQLFTSCKAGDASFAQQLLHVCSQLAPADLSACKGTEHIEYATDEDLLLDQMQGMEIDADCGDDASGGGLVGDELGSSSMWRPFGQGRRHRGRHRARRRRRARGRRRARERRGRGAAEARAAGRRGRLRGRHQRPAAQMRLLRCLSAGGGVRSGGGCPLCEGWPRAASKTSLLPARRRGGGRPGHSRFFRGSATAPS</sequence>
<evidence type="ECO:0000313" key="4">
    <source>
        <dbReference type="EMBL" id="CAK0888767.1"/>
    </source>
</evidence>
<dbReference type="PANTHER" id="PTHR21250">
    <property type="entry name" value="PRE-RRNA-PROCESSING PROTEIN TSR2 HOMOLOG"/>
    <property type="match status" value="1"/>
</dbReference>
<gene>
    <name evidence="4" type="ORF">PCOR1329_LOCUS69495</name>
</gene>
<feature type="region of interest" description="Disordered" evidence="3">
    <location>
        <begin position="267"/>
        <end position="293"/>
    </location>
</feature>
<keyword evidence="5" id="KW-1185">Reference proteome</keyword>
<evidence type="ECO:0000256" key="1">
    <source>
        <dbReference type="ARBA" id="ARBA00006524"/>
    </source>
</evidence>
<feature type="compositionally biased region" description="Basic residues" evidence="3">
    <location>
        <begin position="271"/>
        <end position="284"/>
    </location>
</feature>
<feature type="compositionally biased region" description="Basic residues" evidence="3">
    <location>
        <begin position="218"/>
        <end position="230"/>
    </location>
</feature>